<evidence type="ECO:0000256" key="1">
    <source>
        <dbReference type="ARBA" id="ARBA00001971"/>
    </source>
</evidence>
<dbReference type="OrthoDB" id="1470350at2759"/>
<keyword evidence="10" id="KW-1133">Transmembrane helix</keyword>
<keyword evidence="7 9" id="KW-0503">Monooxygenase</keyword>
<dbReference type="EMBL" id="BSYR01000038">
    <property type="protein sequence ID" value="GMJ04263.1"/>
    <property type="molecule type" value="Genomic_DNA"/>
</dbReference>
<keyword evidence="12" id="KW-1185">Reference proteome</keyword>
<evidence type="ECO:0000256" key="8">
    <source>
        <dbReference type="PIRSR" id="PIRSR602401-1"/>
    </source>
</evidence>
<comment type="cofactor">
    <cofactor evidence="1 8">
        <name>heme</name>
        <dbReference type="ChEBI" id="CHEBI:30413"/>
    </cofactor>
</comment>
<evidence type="ECO:0000313" key="12">
    <source>
        <dbReference type="Proteomes" id="UP001165190"/>
    </source>
</evidence>
<dbReference type="PROSITE" id="PS00086">
    <property type="entry name" value="CYTOCHROME_P450"/>
    <property type="match status" value="1"/>
</dbReference>
<evidence type="ECO:0000256" key="7">
    <source>
        <dbReference type="ARBA" id="ARBA00023033"/>
    </source>
</evidence>
<evidence type="ECO:0000256" key="6">
    <source>
        <dbReference type="ARBA" id="ARBA00023004"/>
    </source>
</evidence>
<comment type="caution">
    <text evidence="11">The sequence shown here is derived from an EMBL/GenBank/DDBJ whole genome shotgun (WGS) entry which is preliminary data.</text>
</comment>
<protein>
    <submittedName>
        <fullName evidence="11">Cytochrome P450, family 96, subfamily A, polypeptide 10</fullName>
    </submittedName>
</protein>
<dbReference type="AlphaFoldDB" id="A0A9W7IX99"/>
<evidence type="ECO:0000256" key="3">
    <source>
        <dbReference type="ARBA" id="ARBA00022617"/>
    </source>
</evidence>
<comment type="similarity">
    <text evidence="2 9">Belongs to the cytochrome P450 family.</text>
</comment>
<dbReference type="GO" id="GO:0016705">
    <property type="term" value="F:oxidoreductase activity, acting on paired donors, with incorporation or reduction of molecular oxygen"/>
    <property type="evidence" value="ECO:0007669"/>
    <property type="project" value="InterPro"/>
</dbReference>
<keyword evidence="3 8" id="KW-0349">Heme</keyword>
<gene>
    <name evidence="11" type="ORF">HRI_004095500</name>
</gene>
<organism evidence="11 12">
    <name type="scientific">Hibiscus trionum</name>
    <name type="common">Flower of an hour</name>
    <dbReference type="NCBI Taxonomy" id="183268"/>
    <lineage>
        <taxon>Eukaryota</taxon>
        <taxon>Viridiplantae</taxon>
        <taxon>Streptophyta</taxon>
        <taxon>Embryophyta</taxon>
        <taxon>Tracheophyta</taxon>
        <taxon>Spermatophyta</taxon>
        <taxon>Magnoliopsida</taxon>
        <taxon>eudicotyledons</taxon>
        <taxon>Gunneridae</taxon>
        <taxon>Pentapetalae</taxon>
        <taxon>rosids</taxon>
        <taxon>malvids</taxon>
        <taxon>Malvales</taxon>
        <taxon>Malvaceae</taxon>
        <taxon>Malvoideae</taxon>
        <taxon>Hibiscus</taxon>
    </lineage>
</organism>
<dbReference type="GO" id="GO:0006629">
    <property type="term" value="P:lipid metabolic process"/>
    <property type="evidence" value="ECO:0007669"/>
    <property type="project" value="UniProtKB-ARBA"/>
</dbReference>
<dbReference type="Pfam" id="PF00067">
    <property type="entry name" value="p450"/>
    <property type="match status" value="1"/>
</dbReference>
<keyword evidence="5 9" id="KW-0560">Oxidoreductase</keyword>
<keyword evidence="6 8" id="KW-0408">Iron</keyword>
<sequence>MSTTHCNFMALMNCFQVFLLALICFLFLYYLRNNNGSPKSSPAVGLLELLRNIHRFHDWCTETLERCNGTFVLEGPRFAKLNWLMTCDPTNIHYVMSSNFTNFPKGPEFKQMFDALGDGIFNSDMDLWRNQRKAAQGFMKCKLFHQFLLRTTRDKMEKGLIPVLEHVAKQGLVVNLEDVFQRFTFDSTCILVTGYDPGCLSVEFPRVLFSEAVDDGQQAVFYRQVRPQSFVKLQKWLNVGQEGKHNKAIEVIDGIIAKYVCQKRKDVSKLNQEPESEVGVDLLTSYITEEKSTSLKCDDKFLRDTFLNMILAGRDTTSAALTWFIWLVSRHPVVENRIIQELESRIPVEETKRRRLFTTEEVKNLVYLHAALCESLRLYPPVPMNHKEPLQPDTLPSGHRVHPKMKILFNLYSMARMKSIWGEDCCEFKPERWIDNRGGIKHEPSYKFVSFGAGPRICLGKEVAFVQMKAAASAMIYNYRIHVLDETSVVPAMSIILHTKDGLMTRVSTRWD</sequence>
<evidence type="ECO:0000256" key="2">
    <source>
        <dbReference type="ARBA" id="ARBA00010617"/>
    </source>
</evidence>
<dbReference type="CDD" id="cd11064">
    <property type="entry name" value="CYP86A"/>
    <property type="match status" value="1"/>
</dbReference>
<accession>A0A9W7IX99</accession>
<dbReference type="InterPro" id="IPR001128">
    <property type="entry name" value="Cyt_P450"/>
</dbReference>
<feature type="binding site" description="axial binding residue" evidence="8">
    <location>
        <position position="458"/>
    </location>
    <ligand>
        <name>heme</name>
        <dbReference type="ChEBI" id="CHEBI:30413"/>
    </ligand>
    <ligandPart>
        <name>Fe</name>
        <dbReference type="ChEBI" id="CHEBI:18248"/>
    </ligandPart>
</feature>
<dbReference type="Proteomes" id="UP001165190">
    <property type="component" value="Unassembled WGS sequence"/>
</dbReference>
<dbReference type="SUPFAM" id="SSF48264">
    <property type="entry name" value="Cytochrome P450"/>
    <property type="match status" value="1"/>
</dbReference>
<dbReference type="PRINTS" id="PR00385">
    <property type="entry name" value="P450"/>
</dbReference>
<dbReference type="InterPro" id="IPR036396">
    <property type="entry name" value="Cyt_P450_sf"/>
</dbReference>
<evidence type="ECO:0000256" key="4">
    <source>
        <dbReference type="ARBA" id="ARBA00022723"/>
    </source>
</evidence>
<evidence type="ECO:0000256" key="10">
    <source>
        <dbReference type="SAM" id="Phobius"/>
    </source>
</evidence>
<dbReference type="InterPro" id="IPR002401">
    <property type="entry name" value="Cyt_P450_E_grp-I"/>
</dbReference>
<evidence type="ECO:0000313" key="11">
    <source>
        <dbReference type="EMBL" id="GMJ04263.1"/>
    </source>
</evidence>
<proteinExistence type="inferred from homology"/>
<feature type="transmembrane region" description="Helical" evidence="10">
    <location>
        <begin position="12"/>
        <end position="31"/>
    </location>
</feature>
<keyword evidence="10" id="KW-0472">Membrane</keyword>
<evidence type="ECO:0000256" key="5">
    <source>
        <dbReference type="ARBA" id="ARBA00023002"/>
    </source>
</evidence>
<dbReference type="PRINTS" id="PR00463">
    <property type="entry name" value="EP450I"/>
</dbReference>
<keyword evidence="10" id="KW-0812">Transmembrane</keyword>
<dbReference type="GO" id="GO:0004497">
    <property type="term" value="F:monooxygenase activity"/>
    <property type="evidence" value="ECO:0007669"/>
    <property type="project" value="UniProtKB-KW"/>
</dbReference>
<dbReference type="GO" id="GO:0005506">
    <property type="term" value="F:iron ion binding"/>
    <property type="evidence" value="ECO:0007669"/>
    <property type="project" value="InterPro"/>
</dbReference>
<keyword evidence="4 8" id="KW-0479">Metal-binding</keyword>
<reference evidence="11" key="1">
    <citation type="submission" date="2023-05" db="EMBL/GenBank/DDBJ databases">
        <title>Genome and transcriptome analyses reveal genes involved in the formation of fine ridges on petal epidermal cells in Hibiscus trionum.</title>
        <authorList>
            <person name="Koshimizu S."/>
            <person name="Masuda S."/>
            <person name="Ishii T."/>
            <person name="Shirasu K."/>
            <person name="Hoshino A."/>
            <person name="Arita M."/>
        </authorList>
    </citation>
    <scope>NUCLEOTIDE SEQUENCE</scope>
    <source>
        <strain evidence="11">Hamamatsu line</strain>
    </source>
</reference>
<name>A0A9W7IX99_HIBTR</name>
<dbReference type="GO" id="GO:0020037">
    <property type="term" value="F:heme binding"/>
    <property type="evidence" value="ECO:0007669"/>
    <property type="project" value="InterPro"/>
</dbReference>
<dbReference type="PANTHER" id="PTHR24296">
    <property type="entry name" value="CYTOCHROME P450"/>
    <property type="match status" value="1"/>
</dbReference>
<dbReference type="InterPro" id="IPR017972">
    <property type="entry name" value="Cyt_P450_CS"/>
</dbReference>
<evidence type="ECO:0000256" key="9">
    <source>
        <dbReference type="RuleBase" id="RU000461"/>
    </source>
</evidence>
<dbReference type="Gene3D" id="1.10.630.10">
    <property type="entry name" value="Cytochrome P450"/>
    <property type="match status" value="1"/>
</dbReference>